<dbReference type="HAMAP" id="MF_01887">
    <property type="entry name" value="23SrRNA_methyltr_B"/>
    <property type="match status" value="1"/>
</dbReference>
<dbReference type="InterPro" id="IPR024915">
    <property type="entry name" value="23S_rRNA_MeTrfase_RlmB"/>
</dbReference>
<dbReference type="EMBL" id="FNVQ01000003">
    <property type="protein sequence ID" value="SEG72507.1"/>
    <property type="molecule type" value="Genomic_DNA"/>
</dbReference>
<dbReference type="SUPFAM" id="SSF75217">
    <property type="entry name" value="alpha/beta knot"/>
    <property type="match status" value="1"/>
</dbReference>
<dbReference type="OrthoDB" id="9785673at2"/>
<evidence type="ECO:0000256" key="6">
    <source>
        <dbReference type="HAMAP-Rule" id="MF_01887"/>
    </source>
</evidence>
<dbReference type="InterPro" id="IPR001537">
    <property type="entry name" value="SpoU_MeTrfase"/>
</dbReference>
<dbReference type="InterPro" id="IPR013123">
    <property type="entry name" value="SpoU_subst-bd"/>
</dbReference>
<dbReference type="Gene3D" id="3.40.1280.10">
    <property type="match status" value="1"/>
</dbReference>
<comment type="catalytic activity">
    <reaction evidence="6">
        <text>guanosine(2251) in 23S rRNA + S-adenosyl-L-methionine = 2'-O-methylguanosine(2251) in 23S rRNA + S-adenosyl-L-homocysteine + H(+)</text>
        <dbReference type="Rhea" id="RHEA:24140"/>
        <dbReference type="Rhea" id="RHEA-COMP:10239"/>
        <dbReference type="Rhea" id="RHEA-COMP:10241"/>
        <dbReference type="ChEBI" id="CHEBI:15378"/>
        <dbReference type="ChEBI" id="CHEBI:57856"/>
        <dbReference type="ChEBI" id="CHEBI:59789"/>
        <dbReference type="ChEBI" id="CHEBI:74269"/>
        <dbReference type="ChEBI" id="CHEBI:74445"/>
        <dbReference type="EC" id="2.1.1.185"/>
    </reaction>
</comment>
<evidence type="ECO:0000256" key="5">
    <source>
        <dbReference type="ARBA" id="ARBA00022691"/>
    </source>
</evidence>
<dbReference type="Proteomes" id="UP000236745">
    <property type="component" value="Unassembled WGS sequence"/>
</dbReference>
<proteinExistence type="inferred from homology"/>
<sequence length="248" mass="26416">MKADIIFGIHAVSTLLNREPARVRRLLVLQGRHDKRLQSLLELAEQNGISVKAVPKAKLDELAQGVHQGVVAETAALKAGNENDLERLLESLPKQALLLVLDGVTDPHNLGACLRTADAAGALAVIAPKDKSAPLNATAIKVACGAAEAVPYIQVTNLARTLQLLQQYGIWITGTAGEATQDIYQADLSGSLALVMGAEGKGMRRLTREHCDQLVRIPMAGEVSSLNVSVATGVCLFEIVRQRQVKPG</sequence>
<dbReference type="PANTHER" id="PTHR46429:SF1">
    <property type="entry name" value="23S RRNA (GUANOSINE-2'-O-)-METHYLTRANSFERASE RLMB"/>
    <property type="match status" value="1"/>
</dbReference>
<dbReference type="CDD" id="cd18103">
    <property type="entry name" value="SpoU-like_RlmB"/>
    <property type="match status" value="1"/>
</dbReference>
<keyword evidence="4 6" id="KW-0808">Transferase</keyword>
<protein>
    <recommendedName>
        <fullName evidence="6">23S rRNA (guanosine-2'-O-)-methyltransferase RlmB</fullName>
        <ecNumber evidence="6">2.1.1.185</ecNumber>
    </recommendedName>
    <alternativeName>
        <fullName evidence="6">23S rRNA (guanosine2251 2'-O)-methyltransferase</fullName>
    </alternativeName>
    <alternativeName>
        <fullName evidence="6">23S rRNA Gm2251 2'-O-methyltransferase</fullName>
    </alternativeName>
</protein>
<dbReference type="Pfam" id="PF00588">
    <property type="entry name" value="SpoU_methylase"/>
    <property type="match status" value="1"/>
</dbReference>
<dbReference type="RefSeq" id="WP_104004349.1">
    <property type="nucleotide sequence ID" value="NZ_FNVQ01000003.1"/>
</dbReference>
<keyword evidence="1 6" id="KW-0963">Cytoplasm</keyword>
<evidence type="ECO:0000256" key="4">
    <source>
        <dbReference type="ARBA" id="ARBA00022679"/>
    </source>
</evidence>
<evidence type="ECO:0000256" key="1">
    <source>
        <dbReference type="ARBA" id="ARBA00022490"/>
    </source>
</evidence>
<gene>
    <name evidence="6" type="primary">rlmB</name>
    <name evidence="8" type="ORF">SAMN05444390_103523</name>
</gene>
<reference evidence="8 9" key="1">
    <citation type="submission" date="2016-10" db="EMBL/GenBank/DDBJ databases">
        <authorList>
            <person name="de Groot N.N."/>
        </authorList>
    </citation>
    <scope>NUCLEOTIDE SEQUENCE [LARGE SCALE GENOMIC DNA]</scope>
    <source>
        <strain evidence="8 9">DSM 22012</strain>
    </source>
</reference>
<dbReference type="InterPro" id="IPR029028">
    <property type="entry name" value="Alpha/beta_knot_MTases"/>
</dbReference>
<dbReference type="GO" id="GO:0003723">
    <property type="term" value="F:RNA binding"/>
    <property type="evidence" value="ECO:0007669"/>
    <property type="project" value="InterPro"/>
</dbReference>
<feature type="binding site" evidence="6">
    <location>
        <position position="217"/>
    </location>
    <ligand>
        <name>S-adenosyl-L-methionine</name>
        <dbReference type="ChEBI" id="CHEBI:59789"/>
    </ligand>
</feature>
<feature type="domain" description="RNA 2-O ribose methyltransferase substrate binding" evidence="7">
    <location>
        <begin position="5"/>
        <end position="80"/>
    </location>
</feature>
<dbReference type="NCBIfam" id="TIGR00186">
    <property type="entry name" value="rRNA_methyl_3"/>
    <property type="match status" value="1"/>
</dbReference>
<dbReference type="FunFam" id="3.40.1280.10:FF:000005">
    <property type="entry name" value="23S rRNA (guanosine-2'-O-)-methyltransferase RlmB"/>
    <property type="match status" value="1"/>
</dbReference>
<dbReference type="PANTHER" id="PTHR46429">
    <property type="entry name" value="23S RRNA (GUANOSINE-2'-O-)-METHYLTRANSFERASE RLMB"/>
    <property type="match status" value="1"/>
</dbReference>
<feature type="binding site" evidence="6">
    <location>
        <position position="226"/>
    </location>
    <ligand>
        <name>S-adenosyl-L-methionine</name>
        <dbReference type="ChEBI" id="CHEBI:59789"/>
    </ligand>
</feature>
<keyword evidence="5 6" id="KW-0949">S-adenosyl-L-methionine</keyword>
<evidence type="ECO:0000313" key="8">
    <source>
        <dbReference type="EMBL" id="SEG72507.1"/>
    </source>
</evidence>
<name>A0A1H6CI86_9GAMM</name>
<dbReference type="InterPro" id="IPR004441">
    <property type="entry name" value="rRNA_MeTrfase_TrmH"/>
</dbReference>
<dbReference type="SUPFAM" id="SSF55315">
    <property type="entry name" value="L30e-like"/>
    <property type="match status" value="1"/>
</dbReference>
<dbReference type="GO" id="GO:0070039">
    <property type="term" value="F:rRNA (guanosine-2'-O-)-methyltransferase activity"/>
    <property type="evidence" value="ECO:0007669"/>
    <property type="project" value="UniProtKB-UniRule"/>
</dbReference>
<keyword evidence="3 6" id="KW-0489">Methyltransferase</keyword>
<dbReference type="AlphaFoldDB" id="A0A1H6CI86"/>
<evidence type="ECO:0000259" key="7">
    <source>
        <dbReference type="SMART" id="SM00967"/>
    </source>
</evidence>
<keyword evidence="2 6" id="KW-0698">rRNA processing</keyword>
<dbReference type="Gene3D" id="3.30.1330.30">
    <property type="match status" value="1"/>
</dbReference>
<keyword evidence="9" id="KW-1185">Reference proteome</keyword>
<dbReference type="InterPro" id="IPR029064">
    <property type="entry name" value="Ribosomal_eL30-like_sf"/>
</dbReference>
<dbReference type="GO" id="GO:0005829">
    <property type="term" value="C:cytosol"/>
    <property type="evidence" value="ECO:0007669"/>
    <property type="project" value="TreeGrafter"/>
</dbReference>
<organism evidence="8 9">
    <name type="scientific">Marinobacterium lutimaris</name>
    <dbReference type="NCBI Taxonomy" id="568106"/>
    <lineage>
        <taxon>Bacteria</taxon>
        <taxon>Pseudomonadati</taxon>
        <taxon>Pseudomonadota</taxon>
        <taxon>Gammaproteobacteria</taxon>
        <taxon>Oceanospirillales</taxon>
        <taxon>Oceanospirillaceae</taxon>
        <taxon>Marinobacterium</taxon>
    </lineage>
</organism>
<comment type="subcellular location">
    <subcellularLocation>
        <location evidence="6">Cytoplasm</location>
    </subcellularLocation>
</comment>
<evidence type="ECO:0000313" key="9">
    <source>
        <dbReference type="Proteomes" id="UP000236745"/>
    </source>
</evidence>
<dbReference type="SMART" id="SM00967">
    <property type="entry name" value="SpoU_sub_bind"/>
    <property type="match status" value="1"/>
</dbReference>
<dbReference type="EC" id="2.1.1.185" evidence="6"/>
<evidence type="ECO:0000256" key="2">
    <source>
        <dbReference type="ARBA" id="ARBA00022552"/>
    </source>
</evidence>
<feature type="binding site" evidence="6">
    <location>
        <position position="197"/>
    </location>
    <ligand>
        <name>S-adenosyl-L-methionine</name>
        <dbReference type="ChEBI" id="CHEBI:59789"/>
    </ligand>
</feature>
<evidence type="ECO:0000256" key="3">
    <source>
        <dbReference type="ARBA" id="ARBA00022603"/>
    </source>
</evidence>
<dbReference type="InterPro" id="IPR029026">
    <property type="entry name" value="tRNA_m1G_MTases_N"/>
</dbReference>
<dbReference type="Pfam" id="PF08032">
    <property type="entry name" value="SpoU_sub_bind"/>
    <property type="match status" value="1"/>
</dbReference>
<comment type="function">
    <text evidence="6">Specifically methylates the ribose of guanosine 2251 in 23S rRNA.</text>
</comment>
<accession>A0A1H6CI86</accession>
<dbReference type="NCBIfam" id="NF008386">
    <property type="entry name" value="PRK11181.1"/>
    <property type="match status" value="1"/>
</dbReference>
<comment type="similarity">
    <text evidence="6">Belongs to the class IV-like SAM-binding methyltransferase superfamily. RNA methyltransferase TrmH family. RlmB subfamily.</text>
</comment>